<name>A0ABQ2EZX3_9DEIO</name>
<feature type="chain" id="PRO_5047164353" evidence="1">
    <location>
        <begin position="22"/>
        <end position="78"/>
    </location>
</feature>
<reference evidence="3" key="1">
    <citation type="journal article" date="2019" name="Int. J. Syst. Evol. Microbiol.">
        <title>The Global Catalogue of Microorganisms (GCM) 10K type strain sequencing project: providing services to taxonomists for standard genome sequencing and annotation.</title>
        <authorList>
            <consortium name="The Broad Institute Genomics Platform"/>
            <consortium name="The Broad Institute Genome Sequencing Center for Infectious Disease"/>
            <person name="Wu L."/>
            <person name="Ma J."/>
        </authorList>
    </citation>
    <scope>NUCLEOTIDE SEQUENCE [LARGE SCALE GENOMIC DNA]</scope>
    <source>
        <strain evidence="3">JCM 30331</strain>
    </source>
</reference>
<accession>A0ABQ2EZX3</accession>
<dbReference type="Proteomes" id="UP000647587">
    <property type="component" value="Unassembled WGS sequence"/>
</dbReference>
<sequence>MRHRHLAGLVFAAGIALGSHAVAQSSNASNMGTCSRAFAQVGARPLFNDIMRGIATMNGVPMGAVVSYLAHGDGNCRD</sequence>
<keyword evidence="1" id="KW-0732">Signal</keyword>
<organism evidence="2 3">
    <name type="scientific">Deinococcus malanensis</name>
    <dbReference type="NCBI Taxonomy" id="1706855"/>
    <lineage>
        <taxon>Bacteria</taxon>
        <taxon>Thermotogati</taxon>
        <taxon>Deinococcota</taxon>
        <taxon>Deinococci</taxon>
        <taxon>Deinococcales</taxon>
        <taxon>Deinococcaceae</taxon>
        <taxon>Deinococcus</taxon>
    </lineage>
</organism>
<evidence type="ECO:0000256" key="1">
    <source>
        <dbReference type="SAM" id="SignalP"/>
    </source>
</evidence>
<dbReference type="EMBL" id="BMPP01000010">
    <property type="protein sequence ID" value="GGK30054.1"/>
    <property type="molecule type" value="Genomic_DNA"/>
</dbReference>
<evidence type="ECO:0000313" key="3">
    <source>
        <dbReference type="Proteomes" id="UP000647587"/>
    </source>
</evidence>
<protein>
    <submittedName>
        <fullName evidence="2">Uncharacterized protein</fullName>
    </submittedName>
</protein>
<comment type="caution">
    <text evidence="2">The sequence shown here is derived from an EMBL/GenBank/DDBJ whole genome shotgun (WGS) entry which is preliminary data.</text>
</comment>
<feature type="signal peptide" evidence="1">
    <location>
        <begin position="1"/>
        <end position="21"/>
    </location>
</feature>
<evidence type="ECO:0000313" key="2">
    <source>
        <dbReference type="EMBL" id="GGK30054.1"/>
    </source>
</evidence>
<dbReference type="RefSeq" id="WP_189009026.1">
    <property type="nucleotide sequence ID" value="NZ_BMPP01000010.1"/>
</dbReference>
<keyword evidence="3" id="KW-1185">Reference proteome</keyword>
<proteinExistence type="predicted"/>
<gene>
    <name evidence="2" type="ORF">GCM10008955_24770</name>
</gene>